<evidence type="ECO:0000313" key="3">
    <source>
        <dbReference type="Proteomes" id="UP000188533"/>
    </source>
</evidence>
<dbReference type="EMBL" id="BDGU01000111">
    <property type="protein sequence ID" value="GAW02685.1"/>
    <property type="molecule type" value="Genomic_DNA"/>
</dbReference>
<evidence type="ECO:0000313" key="2">
    <source>
        <dbReference type="EMBL" id="GAW02685.1"/>
    </source>
</evidence>
<evidence type="ECO:0000259" key="1">
    <source>
        <dbReference type="Pfam" id="PF24626"/>
    </source>
</evidence>
<protein>
    <submittedName>
        <fullName evidence="2">Pol-like protein</fullName>
    </submittedName>
</protein>
<gene>
    <name evidence="2" type="ORF">LENED_004352</name>
</gene>
<name>A0A1Q3E619_LENED</name>
<dbReference type="SUPFAM" id="SSF54160">
    <property type="entry name" value="Chromo domain-like"/>
    <property type="match status" value="1"/>
</dbReference>
<dbReference type="InterPro" id="IPR016197">
    <property type="entry name" value="Chromo-like_dom_sf"/>
</dbReference>
<proteinExistence type="predicted"/>
<reference evidence="2 3" key="1">
    <citation type="submission" date="2016-08" db="EMBL/GenBank/DDBJ databases">
        <authorList>
            <consortium name="Lentinula edodes genome sequencing consortium"/>
            <person name="Sakamoto Y."/>
            <person name="Nakade K."/>
            <person name="Sato S."/>
            <person name="Yoshida Y."/>
            <person name="Miyazaki K."/>
            <person name="Natsume S."/>
            <person name="Konno N."/>
        </authorList>
    </citation>
    <scope>NUCLEOTIDE SEQUENCE [LARGE SCALE GENOMIC DNA]</scope>
    <source>
        <strain evidence="2 3">NBRC 111202</strain>
    </source>
</reference>
<sequence length="158" mass="18486">MSPFEFKVGDFVWLSAEDINLQLSSEKLGDWQLGPYRILEKIGPLDYRLDLPISLDRIHPVIHVDKLYPWKGNTINGEIPPPPEPVYLEDEDEPEYEVEEILDSRVRWKRLEYLVNFPSHTVPTPLIVRLLHCQIPSITDPPDPHHRLLIHLIPIIDY</sequence>
<organism evidence="2 3">
    <name type="scientific">Lentinula edodes</name>
    <name type="common">Shiitake mushroom</name>
    <name type="synonym">Lentinus edodes</name>
    <dbReference type="NCBI Taxonomy" id="5353"/>
    <lineage>
        <taxon>Eukaryota</taxon>
        <taxon>Fungi</taxon>
        <taxon>Dikarya</taxon>
        <taxon>Basidiomycota</taxon>
        <taxon>Agaricomycotina</taxon>
        <taxon>Agaricomycetes</taxon>
        <taxon>Agaricomycetidae</taxon>
        <taxon>Agaricales</taxon>
        <taxon>Marasmiineae</taxon>
        <taxon>Omphalotaceae</taxon>
        <taxon>Lentinula</taxon>
    </lineage>
</organism>
<dbReference type="AlphaFoldDB" id="A0A1Q3E619"/>
<dbReference type="PANTHER" id="PTHR46148:SF44">
    <property type="entry name" value="GAG-POL POLYPROTEIN"/>
    <property type="match status" value="1"/>
</dbReference>
<dbReference type="Pfam" id="PF24626">
    <property type="entry name" value="SH3_Tf2-1"/>
    <property type="match status" value="1"/>
</dbReference>
<dbReference type="InterPro" id="IPR056924">
    <property type="entry name" value="SH3_Tf2-1"/>
</dbReference>
<accession>A0A1Q3E619</accession>
<dbReference type="PANTHER" id="PTHR46148">
    <property type="entry name" value="CHROMO DOMAIN-CONTAINING PROTEIN"/>
    <property type="match status" value="1"/>
</dbReference>
<keyword evidence="3" id="KW-1185">Reference proteome</keyword>
<dbReference type="Proteomes" id="UP000188533">
    <property type="component" value="Unassembled WGS sequence"/>
</dbReference>
<reference evidence="2 3" key="2">
    <citation type="submission" date="2017-02" db="EMBL/GenBank/DDBJ databases">
        <title>A genome survey and senescence transcriptome analysis in Lentinula edodes.</title>
        <authorList>
            <person name="Sakamoto Y."/>
            <person name="Nakade K."/>
            <person name="Sato S."/>
            <person name="Yoshida Y."/>
            <person name="Miyazaki K."/>
            <person name="Natsume S."/>
            <person name="Konno N."/>
        </authorList>
    </citation>
    <scope>NUCLEOTIDE SEQUENCE [LARGE SCALE GENOMIC DNA]</scope>
    <source>
        <strain evidence="2 3">NBRC 111202</strain>
    </source>
</reference>
<feature type="domain" description="Tf2-1-like SH3-like" evidence="1">
    <location>
        <begin position="9"/>
        <end position="69"/>
    </location>
</feature>
<comment type="caution">
    <text evidence="2">The sequence shown here is derived from an EMBL/GenBank/DDBJ whole genome shotgun (WGS) entry which is preliminary data.</text>
</comment>
<dbReference type="Gene3D" id="2.40.50.40">
    <property type="match status" value="1"/>
</dbReference>
<dbReference type="STRING" id="5353.A0A1Q3E619"/>